<dbReference type="RefSeq" id="XP_072813914.1">
    <property type="nucleotide sequence ID" value="XM_072957813.1"/>
</dbReference>
<dbReference type="Proteomes" id="UP001652581">
    <property type="component" value="Unplaced"/>
</dbReference>
<evidence type="ECO:0000313" key="1">
    <source>
        <dbReference type="Proteomes" id="UP001652581"/>
    </source>
</evidence>
<sequence>MFPNWKGRALAPIGSASSALAQLDSGGRTTHTLGEGPEALPWLQAPRSSRATVRFWGGERAPEVCSCLGPWRCLLLGLAACLAGRLVLAWYILCDFKLPEGFSLRRNICIHIAFLLKTLLRMEEPVLVLSPWGHLYHWQSPDINQGSLGDNSSNQSNIKPLQNSVLLFQERCVHENPMSRHHYEFHFKVPATLASLLICLSQEKLDHKLCIASPPTIKTSNLILPPPPSMVIVGSSSLSA</sequence>
<reference evidence="2" key="1">
    <citation type="submission" date="2025-08" db="UniProtKB">
        <authorList>
            <consortium name="RefSeq"/>
        </authorList>
    </citation>
    <scope>IDENTIFICATION</scope>
</reference>
<dbReference type="GeneID" id="140694671"/>
<proteinExistence type="predicted"/>
<name>A0ABM5CZ27_VICPA</name>
<accession>A0ABM5CZ27</accession>
<keyword evidence="1" id="KW-1185">Reference proteome</keyword>
<organism evidence="1 2">
    <name type="scientific">Vicugna pacos</name>
    <name type="common">Alpaca</name>
    <name type="synonym">Lama pacos</name>
    <dbReference type="NCBI Taxonomy" id="30538"/>
    <lineage>
        <taxon>Eukaryota</taxon>
        <taxon>Metazoa</taxon>
        <taxon>Chordata</taxon>
        <taxon>Craniata</taxon>
        <taxon>Vertebrata</taxon>
        <taxon>Euteleostomi</taxon>
        <taxon>Mammalia</taxon>
        <taxon>Eutheria</taxon>
        <taxon>Laurasiatheria</taxon>
        <taxon>Artiodactyla</taxon>
        <taxon>Tylopoda</taxon>
        <taxon>Camelidae</taxon>
        <taxon>Vicugna</taxon>
    </lineage>
</organism>
<gene>
    <name evidence="2" type="primary">LOC140694671</name>
</gene>
<protein>
    <recommendedName>
        <fullName evidence="3">Peptide-O-fucosyltransferase</fullName>
    </recommendedName>
</protein>
<dbReference type="Gene3D" id="3.40.50.11340">
    <property type="match status" value="1"/>
</dbReference>
<evidence type="ECO:0000313" key="2">
    <source>
        <dbReference type="RefSeq" id="XP_072813914.1"/>
    </source>
</evidence>
<evidence type="ECO:0008006" key="3">
    <source>
        <dbReference type="Google" id="ProtNLM"/>
    </source>
</evidence>